<name>A0A4S8QS12_9HELO</name>
<keyword evidence="2" id="KW-1185">Reference proteome</keyword>
<gene>
    <name evidence="1" type="ORF">BGAL_0341g00120</name>
</gene>
<protein>
    <submittedName>
        <fullName evidence="1">Uncharacterized protein</fullName>
    </submittedName>
</protein>
<sequence>MIVNTVSLHVASASPDNSPLALFLEIHIVTVATNSRAVNGSDLGEKIWKLSFLQREYALFCSLTGQGSTAELQLSVVELIHQISVRADNAQAQWLSLLKCHWNN</sequence>
<accession>A0A4S8QS12</accession>
<evidence type="ECO:0000313" key="2">
    <source>
        <dbReference type="Proteomes" id="UP000308671"/>
    </source>
</evidence>
<dbReference type="Proteomes" id="UP000308671">
    <property type="component" value="Unassembled WGS sequence"/>
</dbReference>
<dbReference type="AlphaFoldDB" id="A0A4S8QS12"/>
<reference evidence="1 2" key="1">
    <citation type="submission" date="2017-12" db="EMBL/GenBank/DDBJ databases">
        <title>Comparative genomics of Botrytis spp.</title>
        <authorList>
            <person name="Valero-Jimenez C.A."/>
            <person name="Tapia P."/>
            <person name="Veloso J."/>
            <person name="Silva-Moreno E."/>
            <person name="Staats M."/>
            <person name="Valdes J.H."/>
            <person name="Van Kan J.A.L."/>
        </authorList>
    </citation>
    <scope>NUCLEOTIDE SEQUENCE [LARGE SCALE GENOMIC DNA]</scope>
    <source>
        <strain evidence="1 2">MUCL435</strain>
    </source>
</reference>
<organism evidence="1 2">
    <name type="scientific">Botrytis galanthina</name>
    <dbReference type="NCBI Taxonomy" id="278940"/>
    <lineage>
        <taxon>Eukaryota</taxon>
        <taxon>Fungi</taxon>
        <taxon>Dikarya</taxon>
        <taxon>Ascomycota</taxon>
        <taxon>Pezizomycotina</taxon>
        <taxon>Leotiomycetes</taxon>
        <taxon>Helotiales</taxon>
        <taxon>Sclerotiniaceae</taxon>
        <taxon>Botrytis</taxon>
    </lineage>
</organism>
<comment type="caution">
    <text evidence="1">The sequence shown here is derived from an EMBL/GenBank/DDBJ whole genome shotgun (WGS) entry which is preliminary data.</text>
</comment>
<evidence type="ECO:0000313" key="1">
    <source>
        <dbReference type="EMBL" id="THV47031.1"/>
    </source>
</evidence>
<proteinExistence type="predicted"/>
<dbReference type="EMBL" id="PQXL01000341">
    <property type="protein sequence ID" value="THV47031.1"/>
    <property type="molecule type" value="Genomic_DNA"/>
</dbReference>